<dbReference type="GO" id="GO:0009423">
    <property type="term" value="P:chorismate biosynthetic process"/>
    <property type="evidence" value="ECO:0007669"/>
    <property type="project" value="UniProtKB-UniRule"/>
</dbReference>
<feature type="active site" description="Proton donor" evidence="9 10">
    <location>
        <position position="99"/>
    </location>
</feature>
<dbReference type="HAMAP" id="MF_00169">
    <property type="entry name" value="AroQ"/>
    <property type="match status" value="1"/>
</dbReference>
<feature type="site" description="Transition state stabilizer" evidence="9 11">
    <location>
        <position position="19"/>
    </location>
</feature>
<accession>A0A2N3LA13</accession>
<feature type="binding site" evidence="9">
    <location>
        <position position="73"/>
    </location>
    <ligand>
        <name>substrate</name>
    </ligand>
</feature>
<dbReference type="PROSITE" id="PS01029">
    <property type="entry name" value="DEHYDROQUINASE_II"/>
    <property type="match status" value="1"/>
</dbReference>
<organism evidence="12 13">
    <name type="scientific">Thalassospira lohafexi</name>
    <dbReference type="NCBI Taxonomy" id="744227"/>
    <lineage>
        <taxon>Bacteria</taxon>
        <taxon>Pseudomonadati</taxon>
        <taxon>Pseudomonadota</taxon>
        <taxon>Alphaproteobacteria</taxon>
        <taxon>Rhodospirillales</taxon>
        <taxon>Thalassospiraceae</taxon>
        <taxon>Thalassospira</taxon>
    </lineage>
</organism>
<protein>
    <recommendedName>
        <fullName evidence="6 9">3-dehydroquinate dehydratase</fullName>
        <shortName evidence="9">3-dehydroquinase</shortName>
        <ecNumber evidence="6 9">4.2.1.10</ecNumber>
    </recommendedName>
    <alternativeName>
        <fullName evidence="9">Type II DHQase</fullName>
    </alternativeName>
</protein>
<evidence type="ECO:0000256" key="6">
    <source>
        <dbReference type="ARBA" id="ARBA00012060"/>
    </source>
</evidence>
<comment type="catalytic activity">
    <reaction evidence="1 9">
        <text>3-dehydroquinate = 3-dehydroshikimate + H2O</text>
        <dbReference type="Rhea" id="RHEA:21096"/>
        <dbReference type="ChEBI" id="CHEBI:15377"/>
        <dbReference type="ChEBI" id="CHEBI:16630"/>
        <dbReference type="ChEBI" id="CHEBI:32364"/>
        <dbReference type="EC" id="4.2.1.10"/>
    </reaction>
</comment>
<reference evidence="12 13" key="1">
    <citation type="submission" date="2017-09" db="EMBL/GenBank/DDBJ databases">
        <title>Biodiversity and function of Thalassospira species in the particle-attached aromatic-hydrocarbon-degrading consortia from the surface seawater of the China South Sea.</title>
        <authorList>
            <person name="Dong C."/>
            <person name="Lai Q."/>
            <person name="Shao Z."/>
        </authorList>
    </citation>
    <scope>NUCLEOTIDE SEQUENCE [LARGE SCALE GENOMIC DNA]</scope>
    <source>
        <strain evidence="12 13">139Z-12</strain>
    </source>
</reference>
<sequence length="152" mass="16681">MSKPIYVLNGPNLNRLGRREPEIYGHTTLADVEKMCRAAAGDTPLEFRQSNSETQLIDWLHEASDEAAGLVINPAAYTFTSMAIMDALKMFPAPAIELHITNIHRREPMYHKSLMSGVVTSVIAGLGARGYPTAVQALKEMITEAEKETVPA</sequence>
<comment type="function">
    <text evidence="2 9">Catalyzes a trans-dehydration via an enolate intermediate.</text>
</comment>
<dbReference type="NCBIfam" id="NF003805">
    <property type="entry name" value="PRK05395.1-2"/>
    <property type="match status" value="1"/>
</dbReference>
<comment type="caution">
    <text evidence="12">The sequence shown here is derived from an EMBL/GenBank/DDBJ whole genome shotgun (WGS) entry which is preliminary data.</text>
</comment>
<evidence type="ECO:0000256" key="2">
    <source>
        <dbReference type="ARBA" id="ARBA00003924"/>
    </source>
</evidence>
<feature type="binding site" evidence="9">
    <location>
        <position position="86"/>
    </location>
    <ligand>
        <name>substrate</name>
    </ligand>
</feature>
<dbReference type="GO" id="GO:0019631">
    <property type="term" value="P:quinate catabolic process"/>
    <property type="evidence" value="ECO:0007669"/>
    <property type="project" value="TreeGrafter"/>
</dbReference>
<keyword evidence="7 9" id="KW-0057">Aromatic amino acid biosynthesis</keyword>
<dbReference type="GO" id="GO:0008652">
    <property type="term" value="P:amino acid biosynthetic process"/>
    <property type="evidence" value="ECO:0007669"/>
    <property type="project" value="UniProtKB-KW"/>
</dbReference>
<keyword evidence="13" id="KW-1185">Reference proteome</keyword>
<dbReference type="PANTHER" id="PTHR21272">
    <property type="entry name" value="CATABOLIC 3-DEHYDROQUINASE"/>
    <property type="match status" value="1"/>
</dbReference>
<evidence type="ECO:0000256" key="7">
    <source>
        <dbReference type="ARBA" id="ARBA00023141"/>
    </source>
</evidence>
<dbReference type="NCBIfam" id="NF003807">
    <property type="entry name" value="PRK05395.1-4"/>
    <property type="match status" value="1"/>
</dbReference>
<evidence type="ECO:0000256" key="3">
    <source>
        <dbReference type="ARBA" id="ARBA00004902"/>
    </source>
</evidence>
<dbReference type="Gene3D" id="3.40.50.9100">
    <property type="entry name" value="Dehydroquinase, class II"/>
    <property type="match status" value="1"/>
</dbReference>
<dbReference type="InterPro" id="IPR018509">
    <property type="entry name" value="DHquinase_II_CS"/>
</dbReference>
<comment type="pathway">
    <text evidence="3 9">Metabolic intermediate biosynthesis; chorismate biosynthesis; chorismate from D-erythrose 4-phosphate and phosphoenolpyruvate: step 3/7.</text>
</comment>
<dbReference type="NCBIfam" id="NF003806">
    <property type="entry name" value="PRK05395.1-3"/>
    <property type="match status" value="1"/>
</dbReference>
<comment type="similarity">
    <text evidence="4 9">Belongs to the type-II 3-dehydroquinase family.</text>
</comment>
<dbReference type="SUPFAM" id="SSF52304">
    <property type="entry name" value="Type II 3-dehydroquinate dehydratase"/>
    <property type="match status" value="1"/>
</dbReference>
<gene>
    <name evidence="9" type="primary">aroQ</name>
    <name evidence="12" type="ORF">COO92_06430</name>
</gene>
<comment type="subunit">
    <text evidence="5 9">Homododecamer.</text>
</comment>
<dbReference type="PANTHER" id="PTHR21272:SF3">
    <property type="entry name" value="CATABOLIC 3-DEHYDROQUINASE"/>
    <property type="match status" value="1"/>
</dbReference>
<evidence type="ECO:0000256" key="8">
    <source>
        <dbReference type="ARBA" id="ARBA00023239"/>
    </source>
</evidence>
<dbReference type="EMBL" id="NXGX01000002">
    <property type="protein sequence ID" value="PKR59654.1"/>
    <property type="molecule type" value="Genomic_DNA"/>
</dbReference>
<evidence type="ECO:0000256" key="1">
    <source>
        <dbReference type="ARBA" id="ARBA00001864"/>
    </source>
</evidence>
<dbReference type="Pfam" id="PF01220">
    <property type="entry name" value="DHquinase_II"/>
    <property type="match status" value="1"/>
</dbReference>
<proteinExistence type="inferred from homology"/>
<dbReference type="EC" id="4.2.1.10" evidence="6 9"/>
<dbReference type="InterPro" id="IPR001874">
    <property type="entry name" value="DHquinase_II"/>
</dbReference>
<comment type="caution">
    <text evidence="9">Lacks conserved residue(s) required for the propagation of feature annotation.</text>
</comment>
<dbReference type="RefSeq" id="WP_101300721.1">
    <property type="nucleotide sequence ID" value="NZ_NXGX01000002.1"/>
</dbReference>
<name>A0A2N3LA13_9PROT</name>
<dbReference type="AlphaFoldDB" id="A0A2N3LA13"/>
<evidence type="ECO:0000313" key="13">
    <source>
        <dbReference type="Proteomes" id="UP000233332"/>
    </source>
</evidence>
<dbReference type="CDD" id="cd00466">
    <property type="entry name" value="DHQase_II"/>
    <property type="match status" value="1"/>
</dbReference>
<evidence type="ECO:0000256" key="5">
    <source>
        <dbReference type="ARBA" id="ARBA00011193"/>
    </source>
</evidence>
<dbReference type="GO" id="GO:0003855">
    <property type="term" value="F:3-dehydroquinate dehydratase activity"/>
    <property type="evidence" value="ECO:0007669"/>
    <property type="project" value="UniProtKB-UniRule"/>
</dbReference>
<dbReference type="UniPathway" id="UPA00053">
    <property type="reaction ID" value="UER00086"/>
</dbReference>
<evidence type="ECO:0000256" key="9">
    <source>
        <dbReference type="HAMAP-Rule" id="MF_00169"/>
    </source>
</evidence>
<keyword evidence="9" id="KW-0028">Amino-acid biosynthesis</keyword>
<evidence type="ECO:0000256" key="10">
    <source>
        <dbReference type="PIRSR" id="PIRSR001399-1"/>
    </source>
</evidence>
<dbReference type="GO" id="GO:0009073">
    <property type="term" value="P:aromatic amino acid family biosynthetic process"/>
    <property type="evidence" value="ECO:0007669"/>
    <property type="project" value="UniProtKB-KW"/>
</dbReference>
<evidence type="ECO:0000256" key="11">
    <source>
        <dbReference type="PIRSR" id="PIRSR001399-3"/>
    </source>
</evidence>
<evidence type="ECO:0000256" key="4">
    <source>
        <dbReference type="ARBA" id="ARBA00011037"/>
    </source>
</evidence>
<dbReference type="Proteomes" id="UP000233332">
    <property type="component" value="Unassembled WGS sequence"/>
</dbReference>
<keyword evidence="8 9" id="KW-0456">Lyase</keyword>
<dbReference type="InterPro" id="IPR036441">
    <property type="entry name" value="DHquinase_II_sf"/>
</dbReference>
<feature type="binding site" evidence="9">
    <location>
        <begin position="100"/>
        <end position="101"/>
    </location>
    <ligand>
        <name>substrate</name>
    </ligand>
</feature>
<dbReference type="PIRSF" id="PIRSF001399">
    <property type="entry name" value="DHquinase_II"/>
    <property type="match status" value="1"/>
</dbReference>
<feature type="active site" description="Proton acceptor" evidence="9 10">
    <location>
        <position position="24"/>
    </location>
</feature>
<evidence type="ECO:0000313" key="12">
    <source>
        <dbReference type="EMBL" id="PKR59654.1"/>
    </source>
</evidence>